<organism evidence="1 2">
    <name type="scientific">Popillia japonica</name>
    <name type="common">Japanese beetle</name>
    <dbReference type="NCBI Taxonomy" id="7064"/>
    <lineage>
        <taxon>Eukaryota</taxon>
        <taxon>Metazoa</taxon>
        <taxon>Ecdysozoa</taxon>
        <taxon>Arthropoda</taxon>
        <taxon>Hexapoda</taxon>
        <taxon>Insecta</taxon>
        <taxon>Pterygota</taxon>
        <taxon>Neoptera</taxon>
        <taxon>Endopterygota</taxon>
        <taxon>Coleoptera</taxon>
        <taxon>Polyphaga</taxon>
        <taxon>Scarabaeiformia</taxon>
        <taxon>Scarabaeidae</taxon>
        <taxon>Rutelinae</taxon>
        <taxon>Popillia</taxon>
    </lineage>
</organism>
<dbReference type="CDD" id="cd09272">
    <property type="entry name" value="RNase_HI_RT_Ty1"/>
    <property type="match status" value="1"/>
</dbReference>
<evidence type="ECO:0000313" key="2">
    <source>
        <dbReference type="Proteomes" id="UP001458880"/>
    </source>
</evidence>
<dbReference type="AlphaFoldDB" id="A0AAW1LWB4"/>
<gene>
    <name evidence="1" type="ORF">QE152_g9006</name>
</gene>
<name>A0AAW1LWB4_POPJA</name>
<dbReference type="PANTHER" id="PTHR11439">
    <property type="entry name" value="GAG-POL-RELATED RETROTRANSPOSON"/>
    <property type="match status" value="1"/>
</dbReference>
<evidence type="ECO:0000313" key="1">
    <source>
        <dbReference type="EMBL" id="KAK9739429.1"/>
    </source>
</evidence>
<sequence length="234" mass="26888">MLGTRPDLSYSINFFSRYQNCASDNHYNYLSRLLRYLKTTLNFELTYSNNVTSVPLVGYADADWGNESDRRSVTGYLFKIYDNTVSWVSRKQPTVSLSSTEAEYVSLCSATTKQPTVSLSSTEAEYVSLCSATTEAIWLKRLLHDLGIETGIVNIYEDNMPCIAISKDPVYHKKVKHIDIKYHFIREQIKNKIIEPIYISTQEQIADVLTKGLSSQKFTVFRDKLGVRSYEYFD</sequence>
<proteinExistence type="predicted"/>
<comment type="caution">
    <text evidence="1">The sequence shown here is derived from an EMBL/GenBank/DDBJ whole genome shotgun (WGS) entry which is preliminary data.</text>
</comment>
<evidence type="ECO:0008006" key="3">
    <source>
        <dbReference type="Google" id="ProtNLM"/>
    </source>
</evidence>
<keyword evidence="2" id="KW-1185">Reference proteome</keyword>
<reference evidence="1 2" key="1">
    <citation type="journal article" date="2024" name="BMC Genomics">
        <title>De novo assembly and annotation of Popillia japonica's genome with initial clues to its potential as an invasive pest.</title>
        <authorList>
            <person name="Cucini C."/>
            <person name="Boschi S."/>
            <person name="Funari R."/>
            <person name="Cardaioli E."/>
            <person name="Iannotti N."/>
            <person name="Marturano G."/>
            <person name="Paoli F."/>
            <person name="Bruttini M."/>
            <person name="Carapelli A."/>
            <person name="Frati F."/>
            <person name="Nardi F."/>
        </authorList>
    </citation>
    <scope>NUCLEOTIDE SEQUENCE [LARGE SCALE GENOMIC DNA]</scope>
    <source>
        <strain evidence="1">DMR45628</strain>
    </source>
</reference>
<accession>A0AAW1LWB4</accession>
<dbReference type="EMBL" id="JASPKY010000075">
    <property type="protein sequence ID" value="KAK9739429.1"/>
    <property type="molecule type" value="Genomic_DNA"/>
</dbReference>
<protein>
    <recommendedName>
        <fullName evidence="3">Gag-pol polyprotein</fullName>
    </recommendedName>
</protein>
<dbReference type="Proteomes" id="UP001458880">
    <property type="component" value="Unassembled WGS sequence"/>
</dbReference>